<name>A0A833YBQ0_JUGRE</name>
<evidence type="ECO:0000313" key="3">
    <source>
        <dbReference type="Proteomes" id="UP000619265"/>
    </source>
</evidence>
<proteinExistence type="predicted"/>
<dbReference type="PROSITE" id="PS51257">
    <property type="entry name" value="PROKAR_LIPOPROTEIN"/>
    <property type="match status" value="1"/>
</dbReference>
<comment type="caution">
    <text evidence="2">The sequence shown here is derived from an EMBL/GenBank/DDBJ whole genome shotgun (WGS) entry which is preliminary data.</text>
</comment>
<dbReference type="AlphaFoldDB" id="A0A833YBQ0"/>
<gene>
    <name evidence="2" type="ORF">F2P56_000881</name>
</gene>
<sequence length="254" mass="26659">MPKVPESSLSGLSLGSCLAQKGATACSELGGGPTVVPQPSEVEVGEIVDGEVHFFVLDGSGAAQGGSSLGGLPQNPPASPGSPMNVSLSSAQMQIRSWGEELAHGEPYEGAREDILAIADCGCSSDKGEINGEGTLMLFEPCKYSTEGEEAVGEDPTPLSMFPPSISSEWVLKKVEELQSCMGILCVGYEEQFKALIIAIEAGQHGAGSKRDSELKRLTWSINYDGNDGSGNMEETRGGLEQLINEAQNFKLEC</sequence>
<protein>
    <submittedName>
        <fullName evidence="2">Uncharacterized protein</fullName>
    </submittedName>
</protein>
<evidence type="ECO:0000313" key="2">
    <source>
        <dbReference type="EMBL" id="KAF5480112.1"/>
    </source>
</evidence>
<dbReference type="EMBL" id="LIHL02000001">
    <property type="protein sequence ID" value="KAF5480112.1"/>
    <property type="molecule type" value="Genomic_DNA"/>
</dbReference>
<organism evidence="2 3">
    <name type="scientific">Juglans regia</name>
    <name type="common">English walnut</name>
    <dbReference type="NCBI Taxonomy" id="51240"/>
    <lineage>
        <taxon>Eukaryota</taxon>
        <taxon>Viridiplantae</taxon>
        <taxon>Streptophyta</taxon>
        <taxon>Embryophyta</taxon>
        <taxon>Tracheophyta</taxon>
        <taxon>Spermatophyta</taxon>
        <taxon>Magnoliopsida</taxon>
        <taxon>eudicotyledons</taxon>
        <taxon>Gunneridae</taxon>
        <taxon>Pentapetalae</taxon>
        <taxon>rosids</taxon>
        <taxon>fabids</taxon>
        <taxon>Fagales</taxon>
        <taxon>Juglandaceae</taxon>
        <taxon>Juglans</taxon>
    </lineage>
</organism>
<evidence type="ECO:0000256" key="1">
    <source>
        <dbReference type="SAM" id="MobiDB-lite"/>
    </source>
</evidence>
<dbReference type="Proteomes" id="UP000619265">
    <property type="component" value="Unassembled WGS sequence"/>
</dbReference>
<reference evidence="2" key="2">
    <citation type="submission" date="2020-03" db="EMBL/GenBank/DDBJ databases">
        <title>Walnut 2.0.</title>
        <authorList>
            <person name="Marrano A."/>
            <person name="Britton M."/>
            <person name="Zimin A.V."/>
            <person name="Zaini P.A."/>
            <person name="Workman R."/>
            <person name="Puiu D."/>
            <person name="Bianco L."/>
            <person name="Allen B.J."/>
            <person name="Troggio M."/>
            <person name="Leslie C.A."/>
            <person name="Timp W."/>
            <person name="Dendekar A."/>
            <person name="Salzberg S.L."/>
            <person name="Neale D.B."/>
        </authorList>
    </citation>
    <scope>NUCLEOTIDE SEQUENCE</scope>
    <source>
        <tissue evidence="2">Leaves</tissue>
    </source>
</reference>
<accession>A0A833YBQ0</accession>
<dbReference type="Gramene" id="Jr01_09490_p1">
    <property type="protein sequence ID" value="cds.Jr01_09490_p1"/>
    <property type="gene ID" value="Jr01_09490"/>
</dbReference>
<reference evidence="2" key="1">
    <citation type="submission" date="2015-10" db="EMBL/GenBank/DDBJ databases">
        <authorList>
            <person name="Martinez-Garcia P.J."/>
            <person name="Crepeau M.W."/>
            <person name="Puiu D."/>
            <person name="Gonzalez-Ibeas D."/>
            <person name="Whalen J."/>
            <person name="Stevens K."/>
            <person name="Paul R."/>
            <person name="Butterfield T."/>
            <person name="Britton M."/>
            <person name="Reagan R."/>
            <person name="Chakraborty S."/>
            <person name="Walawage S.L."/>
            <person name="Vasquez-Gross H.A."/>
            <person name="Cardeno C."/>
            <person name="Famula R."/>
            <person name="Pratt K."/>
            <person name="Kuruganti S."/>
            <person name="Aradhya M.K."/>
            <person name="Leslie C.A."/>
            <person name="Dandekar A.M."/>
            <person name="Salzberg S.L."/>
            <person name="Wegrzyn J.L."/>
            <person name="Langley C.H."/>
            <person name="Neale D.B."/>
        </authorList>
    </citation>
    <scope>NUCLEOTIDE SEQUENCE</scope>
    <source>
        <tissue evidence="2">Leaves</tissue>
    </source>
</reference>
<feature type="region of interest" description="Disordered" evidence="1">
    <location>
        <begin position="65"/>
        <end position="86"/>
    </location>
</feature>